<accession>A0A7V2AZL9</accession>
<dbReference type="Pfam" id="PF05698">
    <property type="entry name" value="Trigger_C"/>
    <property type="match status" value="1"/>
</dbReference>
<keyword evidence="9" id="KW-0132">Cell division</keyword>
<dbReference type="GO" id="GO:0015031">
    <property type="term" value="P:protein transport"/>
    <property type="evidence" value="ECO:0007669"/>
    <property type="project" value="UniProtKB-UniRule"/>
</dbReference>
<comment type="function">
    <text evidence="9">Involved in protein export. Acts as a chaperone by maintaining the newly synthesized protein in an open conformation. Functions as a peptidyl-prolyl cis-trans isomerase.</text>
</comment>
<dbReference type="Gene3D" id="3.30.70.1050">
    <property type="entry name" value="Trigger factor ribosome-binding domain"/>
    <property type="match status" value="1"/>
</dbReference>
<dbReference type="Pfam" id="PF05697">
    <property type="entry name" value="Trigger_N"/>
    <property type="match status" value="1"/>
</dbReference>
<dbReference type="InterPro" id="IPR046357">
    <property type="entry name" value="PPIase_dom_sf"/>
</dbReference>
<evidence type="ECO:0000256" key="7">
    <source>
        <dbReference type="ARBA" id="ARBA00023235"/>
    </source>
</evidence>
<evidence type="ECO:0000256" key="1">
    <source>
        <dbReference type="ARBA" id="ARBA00000971"/>
    </source>
</evidence>
<dbReference type="SUPFAM" id="SSF109998">
    <property type="entry name" value="Triger factor/SurA peptide-binding domain-like"/>
    <property type="match status" value="1"/>
</dbReference>
<dbReference type="InterPro" id="IPR037041">
    <property type="entry name" value="Trigger_fac_C_sf"/>
</dbReference>
<dbReference type="AlphaFoldDB" id="A0A7V2AZL9"/>
<dbReference type="GO" id="GO:0006457">
    <property type="term" value="P:protein folding"/>
    <property type="evidence" value="ECO:0007669"/>
    <property type="project" value="UniProtKB-UniRule"/>
</dbReference>
<evidence type="ECO:0000313" key="12">
    <source>
        <dbReference type="EMBL" id="HER95569.1"/>
    </source>
</evidence>
<dbReference type="InterPro" id="IPR036611">
    <property type="entry name" value="Trigger_fac_ribosome-bd_sf"/>
</dbReference>
<dbReference type="InterPro" id="IPR008880">
    <property type="entry name" value="Trigger_fac_C"/>
</dbReference>
<organism evidence="12">
    <name type="scientific">Rhodothermus marinus</name>
    <name type="common">Rhodothermus obamensis</name>
    <dbReference type="NCBI Taxonomy" id="29549"/>
    <lineage>
        <taxon>Bacteria</taxon>
        <taxon>Pseudomonadati</taxon>
        <taxon>Rhodothermota</taxon>
        <taxon>Rhodothermia</taxon>
        <taxon>Rhodothermales</taxon>
        <taxon>Rhodothermaceae</taxon>
        <taxon>Rhodothermus</taxon>
    </lineage>
</organism>
<evidence type="ECO:0000256" key="8">
    <source>
        <dbReference type="ARBA" id="ARBA00029986"/>
    </source>
</evidence>
<dbReference type="EC" id="5.2.1.8" evidence="3 9"/>
<evidence type="ECO:0000256" key="5">
    <source>
        <dbReference type="ARBA" id="ARBA00023110"/>
    </source>
</evidence>
<keyword evidence="6 9" id="KW-0143">Chaperone</keyword>
<comment type="catalytic activity">
    <reaction evidence="1 9">
        <text>[protein]-peptidylproline (omega=180) = [protein]-peptidylproline (omega=0)</text>
        <dbReference type="Rhea" id="RHEA:16237"/>
        <dbReference type="Rhea" id="RHEA-COMP:10747"/>
        <dbReference type="Rhea" id="RHEA-COMP:10748"/>
        <dbReference type="ChEBI" id="CHEBI:83833"/>
        <dbReference type="ChEBI" id="CHEBI:83834"/>
        <dbReference type="EC" id="5.2.1.8"/>
    </reaction>
</comment>
<dbReference type="GO" id="GO:0005737">
    <property type="term" value="C:cytoplasm"/>
    <property type="evidence" value="ECO:0007669"/>
    <property type="project" value="UniProtKB-SubCell"/>
</dbReference>
<feature type="domain" description="Trigger factor C-terminal" evidence="11">
    <location>
        <begin position="267"/>
        <end position="417"/>
    </location>
</feature>
<keyword evidence="9" id="KW-0131">Cell cycle</keyword>
<protein>
    <recommendedName>
        <fullName evidence="4 9">Trigger factor</fullName>
        <shortName evidence="9">TF</shortName>
        <ecNumber evidence="3 9">5.2.1.8</ecNumber>
    </recommendedName>
    <alternativeName>
        <fullName evidence="8 9">PPIase</fullName>
    </alternativeName>
</protein>
<evidence type="ECO:0000256" key="4">
    <source>
        <dbReference type="ARBA" id="ARBA00016902"/>
    </source>
</evidence>
<dbReference type="NCBIfam" id="TIGR00115">
    <property type="entry name" value="tig"/>
    <property type="match status" value="1"/>
</dbReference>
<gene>
    <name evidence="9 12" type="primary">tig</name>
    <name evidence="12" type="ORF">ENO59_03505</name>
</gene>
<dbReference type="PIRSF" id="PIRSF003095">
    <property type="entry name" value="Trigger_factor"/>
    <property type="match status" value="1"/>
</dbReference>
<dbReference type="Gene3D" id="3.10.50.40">
    <property type="match status" value="1"/>
</dbReference>
<evidence type="ECO:0000256" key="3">
    <source>
        <dbReference type="ARBA" id="ARBA00013194"/>
    </source>
</evidence>
<evidence type="ECO:0000256" key="9">
    <source>
        <dbReference type="HAMAP-Rule" id="MF_00303"/>
    </source>
</evidence>
<keyword evidence="5 9" id="KW-0697">Rotamase</keyword>
<proteinExistence type="inferred from homology"/>
<sequence>MHTEIKEISSVEYELTLHIPAEELQPELDRLLRQLRNRVQLKGFRPGKAPLSLIKQRYGDEVAIELAERKIREALETAVLKPGTYRVVGRPRILRLDYKPDADLHAVLRFGVRPQFDLKPLSEESLPHLVHQVTDEEIEEAIHRLRKEEAPLVDLPQDAGLTADDFARVDLQRLDDATGMPIIGEKEEDVAFFLDDPRLKAELRQALLGKKAGDTLRVELSHGDEAGGAHTHRYEVHVREAKRRALPELDAAFIEKITRGAAQDEAGLRELLRRELQARWDRQARELLEQEIMDRMLALHPIPVPESAVEMVLDQFVEDVRQRNRGRLPEGFDETAFRHTNRALAEQEARWMFIFDKVVETFQLHVTDEDLDAFFAEQAAADSGFDPNALRQFYASVPGLMEQVRHRLLTRKVFDTLSTQFRLENLDRQAYLEYRKTRRAGTQSELTR</sequence>
<comment type="caution">
    <text evidence="12">The sequence shown here is derived from an EMBL/GenBank/DDBJ whole genome shotgun (WGS) entry which is preliminary data.</text>
</comment>
<dbReference type="EMBL" id="DSGB01000004">
    <property type="protein sequence ID" value="HER95569.1"/>
    <property type="molecule type" value="Genomic_DNA"/>
</dbReference>
<dbReference type="GO" id="GO:0003755">
    <property type="term" value="F:peptidyl-prolyl cis-trans isomerase activity"/>
    <property type="evidence" value="ECO:0007669"/>
    <property type="project" value="UniProtKB-UniRule"/>
</dbReference>
<dbReference type="SUPFAM" id="SSF102735">
    <property type="entry name" value="Trigger factor ribosome-binding domain"/>
    <property type="match status" value="1"/>
</dbReference>
<evidence type="ECO:0000256" key="2">
    <source>
        <dbReference type="ARBA" id="ARBA00005464"/>
    </source>
</evidence>
<evidence type="ECO:0000259" key="11">
    <source>
        <dbReference type="Pfam" id="PF05698"/>
    </source>
</evidence>
<dbReference type="HAMAP" id="MF_00303">
    <property type="entry name" value="Trigger_factor_Tig"/>
    <property type="match status" value="1"/>
</dbReference>
<dbReference type="GO" id="GO:0051301">
    <property type="term" value="P:cell division"/>
    <property type="evidence" value="ECO:0007669"/>
    <property type="project" value="UniProtKB-KW"/>
</dbReference>
<keyword evidence="9" id="KW-0963">Cytoplasm</keyword>
<dbReference type="InterPro" id="IPR005215">
    <property type="entry name" value="Trig_fac"/>
</dbReference>
<dbReference type="InterPro" id="IPR027304">
    <property type="entry name" value="Trigger_fact/SurA_dom_sf"/>
</dbReference>
<reference evidence="12" key="1">
    <citation type="journal article" date="2020" name="mSystems">
        <title>Genome- and Community-Level Interaction Insights into Carbon Utilization and Element Cycling Functions of Hydrothermarchaeota in Hydrothermal Sediment.</title>
        <authorList>
            <person name="Zhou Z."/>
            <person name="Liu Y."/>
            <person name="Xu W."/>
            <person name="Pan J."/>
            <person name="Luo Z.H."/>
            <person name="Li M."/>
        </authorList>
    </citation>
    <scope>NUCLEOTIDE SEQUENCE [LARGE SCALE GENOMIC DNA]</scope>
    <source>
        <strain evidence="12">SpSt-143</strain>
    </source>
</reference>
<evidence type="ECO:0000259" key="10">
    <source>
        <dbReference type="Pfam" id="PF05697"/>
    </source>
</evidence>
<dbReference type="InterPro" id="IPR008881">
    <property type="entry name" value="Trigger_fac_ribosome-bd_bac"/>
</dbReference>
<dbReference type="Gene3D" id="1.10.3120.10">
    <property type="entry name" value="Trigger factor, C-terminal domain"/>
    <property type="match status" value="1"/>
</dbReference>
<comment type="subcellular location">
    <subcellularLocation>
        <location evidence="9">Cytoplasm</location>
    </subcellularLocation>
    <text evidence="9">About half TF is bound to the ribosome near the polypeptide exit tunnel while the other half is free in the cytoplasm.</text>
</comment>
<name>A0A7V2AZL9_RHOMR</name>
<comment type="similarity">
    <text evidence="2 9">Belongs to the FKBP-type PPIase family. Tig subfamily.</text>
</comment>
<comment type="domain">
    <text evidence="9">Consists of 3 domains; the N-terminus binds the ribosome, the middle domain has PPIase activity, while the C-terminus has intrinsic chaperone activity on its own.</text>
</comment>
<feature type="domain" description="Trigger factor ribosome-binding bacterial" evidence="10">
    <location>
        <begin position="1"/>
        <end position="145"/>
    </location>
</feature>
<evidence type="ECO:0000256" key="6">
    <source>
        <dbReference type="ARBA" id="ARBA00023186"/>
    </source>
</evidence>
<dbReference type="SUPFAM" id="SSF54534">
    <property type="entry name" value="FKBP-like"/>
    <property type="match status" value="1"/>
</dbReference>
<keyword evidence="7 9" id="KW-0413">Isomerase</keyword>